<keyword evidence="2" id="KW-1185">Reference proteome</keyword>
<protein>
    <submittedName>
        <fullName evidence="1">Uncharacterized protein</fullName>
    </submittedName>
</protein>
<reference evidence="1" key="1">
    <citation type="journal article" date="2023" name="G3 (Bethesda)">
        <title>Whole genome assembly and annotation of the endangered Caribbean coral Acropora cervicornis.</title>
        <authorList>
            <person name="Selwyn J.D."/>
            <person name="Vollmer S.V."/>
        </authorList>
    </citation>
    <scope>NUCLEOTIDE SEQUENCE</scope>
    <source>
        <strain evidence="1">K2</strain>
    </source>
</reference>
<dbReference type="Proteomes" id="UP001249851">
    <property type="component" value="Unassembled WGS sequence"/>
</dbReference>
<proteinExistence type="predicted"/>
<evidence type="ECO:0000313" key="2">
    <source>
        <dbReference type="Proteomes" id="UP001249851"/>
    </source>
</evidence>
<organism evidence="1 2">
    <name type="scientific">Acropora cervicornis</name>
    <name type="common">Staghorn coral</name>
    <dbReference type="NCBI Taxonomy" id="6130"/>
    <lineage>
        <taxon>Eukaryota</taxon>
        <taxon>Metazoa</taxon>
        <taxon>Cnidaria</taxon>
        <taxon>Anthozoa</taxon>
        <taxon>Hexacorallia</taxon>
        <taxon>Scleractinia</taxon>
        <taxon>Astrocoeniina</taxon>
        <taxon>Acroporidae</taxon>
        <taxon>Acropora</taxon>
    </lineage>
</organism>
<comment type="caution">
    <text evidence="1">The sequence shown here is derived from an EMBL/GenBank/DDBJ whole genome shotgun (WGS) entry which is preliminary data.</text>
</comment>
<dbReference type="EMBL" id="JARQWQ010000076">
    <property type="protein sequence ID" value="KAK2553651.1"/>
    <property type="molecule type" value="Genomic_DNA"/>
</dbReference>
<dbReference type="AlphaFoldDB" id="A0AAD9UXL2"/>
<evidence type="ECO:0000313" key="1">
    <source>
        <dbReference type="EMBL" id="KAK2553651.1"/>
    </source>
</evidence>
<gene>
    <name evidence="1" type="ORF">P5673_025148</name>
</gene>
<accession>A0AAD9UXL2</accession>
<reference evidence="1" key="2">
    <citation type="journal article" date="2023" name="Science">
        <title>Genomic signatures of disease resistance in endangered staghorn corals.</title>
        <authorList>
            <person name="Vollmer S.V."/>
            <person name="Selwyn J.D."/>
            <person name="Despard B.A."/>
            <person name="Roesel C.L."/>
        </authorList>
    </citation>
    <scope>NUCLEOTIDE SEQUENCE</scope>
    <source>
        <strain evidence="1">K2</strain>
    </source>
</reference>
<sequence length="81" mass="9262">MTSTVRGKTKQSKDHLSVVCELESVVVIQKTQIQLNDTLHLQNFTLKSQHNYKLIWMANGQIMSKKIESTTIKCLWTSPSN</sequence>
<name>A0AAD9UXL2_ACRCE</name>